<dbReference type="PROSITE" id="PS50931">
    <property type="entry name" value="HTH_LYSR"/>
    <property type="match status" value="1"/>
</dbReference>
<dbReference type="InterPro" id="IPR036388">
    <property type="entry name" value="WH-like_DNA-bd_sf"/>
</dbReference>
<name>A0ABY8H365_9BURK</name>
<dbReference type="Gene3D" id="3.40.190.290">
    <property type="match status" value="1"/>
</dbReference>
<organism evidence="6 7">
    <name type="scientific">Achromobacter spanius</name>
    <dbReference type="NCBI Taxonomy" id="217203"/>
    <lineage>
        <taxon>Bacteria</taxon>
        <taxon>Pseudomonadati</taxon>
        <taxon>Pseudomonadota</taxon>
        <taxon>Betaproteobacteria</taxon>
        <taxon>Burkholderiales</taxon>
        <taxon>Alcaligenaceae</taxon>
        <taxon>Achromobacter</taxon>
    </lineage>
</organism>
<dbReference type="CDD" id="cd08422">
    <property type="entry name" value="PBP2_CrgA_like"/>
    <property type="match status" value="1"/>
</dbReference>
<dbReference type="PANTHER" id="PTHR30537:SF5">
    <property type="entry name" value="HTH-TYPE TRANSCRIPTIONAL ACTIVATOR TTDR-RELATED"/>
    <property type="match status" value="1"/>
</dbReference>
<dbReference type="SUPFAM" id="SSF46785">
    <property type="entry name" value="Winged helix' DNA-binding domain"/>
    <property type="match status" value="1"/>
</dbReference>
<keyword evidence="4" id="KW-0804">Transcription</keyword>
<dbReference type="Pfam" id="PF03466">
    <property type="entry name" value="LysR_substrate"/>
    <property type="match status" value="1"/>
</dbReference>
<dbReference type="RefSeq" id="WP_268082350.1">
    <property type="nucleotide sequence ID" value="NZ_CP106885.1"/>
</dbReference>
<dbReference type="Pfam" id="PF00126">
    <property type="entry name" value="HTH_1"/>
    <property type="match status" value="1"/>
</dbReference>
<proteinExistence type="inferred from homology"/>
<comment type="similarity">
    <text evidence="1">Belongs to the LysR transcriptional regulatory family.</text>
</comment>
<evidence type="ECO:0000259" key="5">
    <source>
        <dbReference type="PROSITE" id="PS50931"/>
    </source>
</evidence>
<keyword evidence="3" id="KW-0238">DNA-binding</keyword>
<keyword evidence="7" id="KW-1185">Reference proteome</keyword>
<dbReference type="SUPFAM" id="SSF53850">
    <property type="entry name" value="Periplasmic binding protein-like II"/>
    <property type="match status" value="1"/>
</dbReference>
<reference evidence="6 7" key="1">
    <citation type="submission" date="2023-03" db="EMBL/GenBank/DDBJ databases">
        <title>Achromobacter spanius LIG8.</title>
        <authorList>
            <person name="Shrestha S."/>
        </authorList>
    </citation>
    <scope>NUCLEOTIDE SEQUENCE [LARGE SCALE GENOMIC DNA]</scope>
    <source>
        <strain evidence="6 7">LIG8</strain>
    </source>
</reference>
<evidence type="ECO:0000313" key="7">
    <source>
        <dbReference type="Proteomes" id="UP001214170"/>
    </source>
</evidence>
<feature type="domain" description="HTH lysR-type" evidence="5">
    <location>
        <begin position="6"/>
        <end position="63"/>
    </location>
</feature>
<dbReference type="Gene3D" id="1.10.10.10">
    <property type="entry name" value="Winged helix-like DNA-binding domain superfamily/Winged helix DNA-binding domain"/>
    <property type="match status" value="1"/>
</dbReference>
<dbReference type="Proteomes" id="UP001214170">
    <property type="component" value="Chromosome"/>
</dbReference>
<protein>
    <submittedName>
        <fullName evidence="6">LysR family transcriptional regulator</fullName>
    </submittedName>
</protein>
<evidence type="ECO:0000313" key="6">
    <source>
        <dbReference type="EMBL" id="WFP11134.1"/>
    </source>
</evidence>
<keyword evidence="2" id="KW-0805">Transcription regulation</keyword>
<evidence type="ECO:0000256" key="3">
    <source>
        <dbReference type="ARBA" id="ARBA00023125"/>
    </source>
</evidence>
<dbReference type="PANTHER" id="PTHR30537">
    <property type="entry name" value="HTH-TYPE TRANSCRIPTIONAL REGULATOR"/>
    <property type="match status" value="1"/>
</dbReference>
<evidence type="ECO:0000256" key="4">
    <source>
        <dbReference type="ARBA" id="ARBA00023163"/>
    </source>
</evidence>
<accession>A0ABY8H365</accession>
<gene>
    <name evidence="6" type="ORF">P8T11_14880</name>
</gene>
<sequence length="329" mass="36790">MIDNMPDLNLVRLFVAMVESRNLSAAAVRCGMTRSNMSHRLKRLELDLGAQLFRRTTRHVELTQAGQLLYQHGIRLLDEMRAVQAAIDSLDGAVRGDVRIRLPTGLGHLYLAPVLLEFARAHPDISLRVHINDGIGDLISAEVDMALKITSSPPEDHVARRVCGIQWCLCASPAFLAENEPVQKMEHLGRCDLITPQSLGRRFDLRLKQEHGDPLILRVTPRLQSGDYPFLRDAVLAGLGVALLPRYAVWEQLRDQELLEVLPEFEPEGVGDAIYLLTAPNRFPSMATRVLADFIREHIERHVQDWTSLRSRAAGRDAAGNGVSVLRSD</sequence>
<dbReference type="InterPro" id="IPR036390">
    <property type="entry name" value="WH_DNA-bd_sf"/>
</dbReference>
<evidence type="ECO:0000256" key="2">
    <source>
        <dbReference type="ARBA" id="ARBA00023015"/>
    </source>
</evidence>
<dbReference type="EMBL" id="CP121261">
    <property type="protein sequence ID" value="WFP11134.1"/>
    <property type="molecule type" value="Genomic_DNA"/>
</dbReference>
<dbReference type="InterPro" id="IPR000847">
    <property type="entry name" value="LysR_HTH_N"/>
</dbReference>
<evidence type="ECO:0000256" key="1">
    <source>
        <dbReference type="ARBA" id="ARBA00009437"/>
    </source>
</evidence>
<dbReference type="InterPro" id="IPR005119">
    <property type="entry name" value="LysR_subst-bd"/>
</dbReference>
<dbReference type="InterPro" id="IPR058163">
    <property type="entry name" value="LysR-type_TF_proteobact-type"/>
</dbReference>